<sequence length="269" mass="30399">MLLGRPLFPGSSTLDQIEKIMNVIQTPQKEDLEYLPSHLATNLTMHSSSPESKTSLREMLSSAPQDALNLLEKLLVFNPNKRPTADEALRHPYVARKSRNRTGGACECKTSGSSTCDYEIIPQSNVTKSNIKTVNTKYGGVVQKDFKEKSRNSSRTRNVSIMKANGKPESYPAPLKPKYEGDYNEPVKVTVVSKNFEKPKSRTWDLFNGKKIPRDKYLISKDSEIQNKSSHDRNKPTSANQQRTEESQDTKYLNTNQNRSKYNVVILSV</sequence>
<protein>
    <submittedName>
        <fullName evidence="5">Putative serine/threonine-protein kinase</fullName>
    </submittedName>
</protein>
<dbReference type="EMBL" id="SEYY01020595">
    <property type="protein sequence ID" value="KAB7497181.1"/>
    <property type="molecule type" value="Genomic_DNA"/>
</dbReference>
<evidence type="ECO:0000256" key="3">
    <source>
        <dbReference type="SAM" id="MobiDB-lite"/>
    </source>
</evidence>
<dbReference type="PANTHER" id="PTHR24055">
    <property type="entry name" value="MITOGEN-ACTIVATED PROTEIN KINASE"/>
    <property type="match status" value="1"/>
</dbReference>
<keyword evidence="5" id="KW-0808">Transferase</keyword>
<dbReference type="InterPro" id="IPR011009">
    <property type="entry name" value="Kinase-like_dom_sf"/>
</dbReference>
<evidence type="ECO:0000259" key="4">
    <source>
        <dbReference type="PROSITE" id="PS50011"/>
    </source>
</evidence>
<organism evidence="5 6">
    <name type="scientific">Armadillidium nasatum</name>
    <dbReference type="NCBI Taxonomy" id="96803"/>
    <lineage>
        <taxon>Eukaryota</taxon>
        <taxon>Metazoa</taxon>
        <taxon>Ecdysozoa</taxon>
        <taxon>Arthropoda</taxon>
        <taxon>Crustacea</taxon>
        <taxon>Multicrustacea</taxon>
        <taxon>Malacostraca</taxon>
        <taxon>Eumalacostraca</taxon>
        <taxon>Peracarida</taxon>
        <taxon>Isopoda</taxon>
        <taxon>Oniscidea</taxon>
        <taxon>Crinocheta</taxon>
        <taxon>Armadillidiidae</taxon>
        <taxon>Armadillidium</taxon>
    </lineage>
</organism>
<dbReference type="OrthoDB" id="192887at2759"/>
<keyword evidence="1" id="KW-0547">Nucleotide-binding</keyword>
<dbReference type="GO" id="GO:0004672">
    <property type="term" value="F:protein kinase activity"/>
    <property type="evidence" value="ECO:0007669"/>
    <property type="project" value="InterPro"/>
</dbReference>
<accession>A0A5N5SSK9</accession>
<evidence type="ECO:0000256" key="1">
    <source>
        <dbReference type="ARBA" id="ARBA00022741"/>
    </source>
</evidence>
<feature type="region of interest" description="Disordered" evidence="3">
    <location>
        <begin position="218"/>
        <end position="257"/>
    </location>
</feature>
<dbReference type="InterPro" id="IPR000719">
    <property type="entry name" value="Prot_kinase_dom"/>
</dbReference>
<evidence type="ECO:0000256" key="2">
    <source>
        <dbReference type="ARBA" id="ARBA00022840"/>
    </source>
</evidence>
<dbReference type="Proteomes" id="UP000326759">
    <property type="component" value="Unassembled WGS sequence"/>
</dbReference>
<feature type="compositionally biased region" description="Basic and acidic residues" evidence="3">
    <location>
        <begin position="218"/>
        <end position="235"/>
    </location>
</feature>
<reference evidence="5 6" key="1">
    <citation type="journal article" date="2019" name="PLoS Biol.">
        <title>Sex chromosomes control vertical transmission of feminizing Wolbachia symbionts in an isopod.</title>
        <authorList>
            <person name="Becking T."/>
            <person name="Chebbi M.A."/>
            <person name="Giraud I."/>
            <person name="Moumen B."/>
            <person name="Laverre T."/>
            <person name="Caubet Y."/>
            <person name="Peccoud J."/>
            <person name="Gilbert C."/>
            <person name="Cordaux R."/>
        </authorList>
    </citation>
    <scope>NUCLEOTIDE SEQUENCE [LARGE SCALE GENOMIC DNA]</scope>
    <source>
        <strain evidence="5">ANa2</strain>
        <tissue evidence="5">Whole body excluding digestive tract and cuticle</tissue>
    </source>
</reference>
<name>A0A5N5SSK9_9CRUS</name>
<evidence type="ECO:0000313" key="5">
    <source>
        <dbReference type="EMBL" id="KAB7497181.1"/>
    </source>
</evidence>
<keyword evidence="6" id="KW-1185">Reference proteome</keyword>
<keyword evidence="2" id="KW-0067">ATP-binding</keyword>
<comment type="caution">
    <text evidence="5">The sequence shown here is derived from an EMBL/GenBank/DDBJ whole genome shotgun (WGS) entry which is preliminary data.</text>
</comment>
<dbReference type="Gene3D" id="1.10.510.10">
    <property type="entry name" value="Transferase(Phosphotransferase) domain 1"/>
    <property type="match status" value="1"/>
</dbReference>
<dbReference type="AlphaFoldDB" id="A0A5N5SSK9"/>
<gene>
    <name evidence="5" type="ORF">Anas_08134</name>
</gene>
<evidence type="ECO:0000313" key="6">
    <source>
        <dbReference type="Proteomes" id="UP000326759"/>
    </source>
</evidence>
<dbReference type="SUPFAM" id="SSF56112">
    <property type="entry name" value="Protein kinase-like (PK-like)"/>
    <property type="match status" value="1"/>
</dbReference>
<dbReference type="InterPro" id="IPR050117">
    <property type="entry name" value="MAPK"/>
</dbReference>
<dbReference type="PROSITE" id="PS50011">
    <property type="entry name" value="PROTEIN_KINASE_DOM"/>
    <property type="match status" value="1"/>
</dbReference>
<feature type="domain" description="Protein kinase" evidence="4">
    <location>
        <begin position="1"/>
        <end position="94"/>
    </location>
</feature>
<keyword evidence="5" id="KW-0418">Kinase</keyword>
<feature type="region of interest" description="Disordered" evidence="3">
    <location>
        <begin position="146"/>
        <end position="178"/>
    </location>
</feature>
<proteinExistence type="predicted"/>
<dbReference type="GO" id="GO:0005524">
    <property type="term" value="F:ATP binding"/>
    <property type="evidence" value="ECO:0007669"/>
    <property type="project" value="UniProtKB-KW"/>
</dbReference>